<keyword evidence="4 7" id="KW-0413">Isomerase</keyword>
<evidence type="ECO:0000256" key="5">
    <source>
        <dbReference type="ARBA" id="ARBA00041564"/>
    </source>
</evidence>
<dbReference type="GO" id="GO:0009697">
    <property type="term" value="P:salicylic acid biosynthetic process"/>
    <property type="evidence" value="ECO:0007669"/>
    <property type="project" value="TreeGrafter"/>
</dbReference>
<dbReference type="RefSeq" id="WP_275417825.1">
    <property type="nucleotide sequence ID" value="NZ_CP106878.1"/>
</dbReference>
<gene>
    <name evidence="7" type="ORF">OE104_01460</name>
</gene>
<name>A0A9E8LUS6_9BACI</name>
<dbReference type="Proteomes" id="UP001164718">
    <property type="component" value="Chromosome"/>
</dbReference>
<comment type="catalytic activity">
    <reaction evidence="1">
        <text>chorismate = isochorismate</text>
        <dbReference type="Rhea" id="RHEA:18985"/>
        <dbReference type="ChEBI" id="CHEBI:29748"/>
        <dbReference type="ChEBI" id="CHEBI:29780"/>
        <dbReference type="EC" id="5.4.4.2"/>
    </reaction>
</comment>
<proteinExistence type="inferred from homology"/>
<protein>
    <recommendedName>
        <fullName evidence="3">isochorismate synthase</fullName>
        <ecNumber evidence="3">5.4.4.2</ecNumber>
    </recommendedName>
    <alternativeName>
        <fullName evidence="5">Isochorismate mutase</fullName>
    </alternativeName>
</protein>
<dbReference type="KEGG" id="faf:OE104_01460"/>
<sequence length="472" mass="54190">MSDLDIFVHFQRAVQAGKKRADQLKKGVLVSIVEKIDVDPLECLEKNIQDQEEANFFWKNPHMNFQLAGIGSLKMIQVKEENRFDNVRQQWKELVQHAVIHNPFSLQGTGPLLFGSFSFQPMREQSDSRWNKFKNGLFYLPKFMVTKHDEDTFLTTNVFCFPDKPCTIDALINTREQFFTNDIKKSPFHSFDPPMIKNENDEKWIENVTKAVQLLNENYVEKVVLARELRLAFQDKRSFLFVLNQLIEQQNNNYIFSISHDGDHFLGATPERLVRKEGNRIFSACVAGSAPSGKTNQEKEEMKRELLNDQKNLGEHAFVVEMIDGIFRKYCEDVRIPKQPIIMENRDILHLYTPVEGVLSKKDTSIFHIVESLHPTPAMGGTPRERAIPLINDLELFERGLYAAPIGWVDIESNGEFVVAIRSGLLQGKEASIFAGCGIVKDSDPRKEFEETNIKFRPMLRALGGFDVESST</sequence>
<evidence type="ECO:0000256" key="3">
    <source>
        <dbReference type="ARBA" id="ARBA00012824"/>
    </source>
</evidence>
<dbReference type="PANTHER" id="PTHR42839">
    <property type="entry name" value="ISOCHORISMATE SYNTHASE ENTC"/>
    <property type="match status" value="1"/>
</dbReference>
<dbReference type="EC" id="5.4.4.2" evidence="3"/>
<dbReference type="SUPFAM" id="SSF56322">
    <property type="entry name" value="ADC synthase"/>
    <property type="match status" value="1"/>
</dbReference>
<dbReference type="InterPro" id="IPR015890">
    <property type="entry name" value="Chorismate_C"/>
</dbReference>
<evidence type="ECO:0000256" key="1">
    <source>
        <dbReference type="ARBA" id="ARBA00000799"/>
    </source>
</evidence>
<feature type="domain" description="Chorismate-utilising enzyme C-terminal" evidence="6">
    <location>
        <begin position="201"/>
        <end position="455"/>
    </location>
</feature>
<evidence type="ECO:0000313" key="7">
    <source>
        <dbReference type="EMBL" id="WAA10043.1"/>
    </source>
</evidence>
<evidence type="ECO:0000256" key="4">
    <source>
        <dbReference type="ARBA" id="ARBA00023235"/>
    </source>
</evidence>
<dbReference type="NCBIfam" id="TIGR00543">
    <property type="entry name" value="isochor_syn"/>
    <property type="match status" value="1"/>
</dbReference>
<dbReference type="InterPro" id="IPR005801">
    <property type="entry name" value="ADC_synthase"/>
</dbReference>
<dbReference type="Gene3D" id="3.60.120.10">
    <property type="entry name" value="Anthranilate synthase"/>
    <property type="match status" value="1"/>
</dbReference>
<comment type="similarity">
    <text evidence="2">Belongs to the isochorismate synthase family.</text>
</comment>
<evidence type="ECO:0000313" key="8">
    <source>
        <dbReference type="Proteomes" id="UP001164718"/>
    </source>
</evidence>
<evidence type="ECO:0000256" key="2">
    <source>
        <dbReference type="ARBA" id="ARBA00005297"/>
    </source>
</evidence>
<organism evidence="7 8">
    <name type="scientific">Fervidibacillus albus</name>
    <dbReference type="NCBI Taxonomy" id="2980026"/>
    <lineage>
        <taxon>Bacteria</taxon>
        <taxon>Bacillati</taxon>
        <taxon>Bacillota</taxon>
        <taxon>Bacilli</taxon>
        <taxon>Bacillales</taxon>
        <taxon>Bacillaceae</taxon>
        <taxon>Fervidibacillus</taxon>
    </lineage>
</organism>
<dbReference type="PANTHER" id="PTHR42839:SF1">
    <property type="entry name" value="ISOCHORISMATE SYNTHASE MENF"/>
    <property type="match status" value="1"/>
</dbReference>
<dbReference type="Pfam" id="PF00425">
    <property type="entry name" value="Chorismate_bind"/>
    <property type="match status" value="1"/>
</dbReference>
<dbReference type="EMBL" id="CP106878">
    <property type="protein sequence ID" value="WAA10043.1"/>
    <property type="molecule type" value="Genomic_DNA"/>
</dbReference>
<dbReference type="InterPro" id="IPR004561">
    <property type="entry name" value="IsoChor_synthase"/>
</dbReference>
<reference evidence="7" key="1">
    <citation type="submission" date="2022-09" db="EMBL/GenBank/DDBJ databases">
        <title>Complete Genomes of Fervidibacillus albus and Fervidibacillus halotolerans isolated from tidal flat sediments.</title>
        <authorList>
            <person name="Kwon K.K."/>
            <person name="Yang S.-H."/>
            <person name="Park M.J."/>
            <person name="Oh H.-M."/>
        </authorList>
    </citation>
    <scope>NUCLEOTIDE SEQUENCE</scope>
    <source>
        <strain evidence="7">MEBiC13591</strain>
    </source>
</reference>
<evidence type="ECO:0000259" key="6">
    <source>
        <dbReference type="Pfam" id="PF00425"/>
    </source>
</evidence>
<dbReference type="AlphaFoldDB" id="A0A9E8LUS6"/>
<accession>A0A9E8LUS6</accession>
<keyword evidence="8" id="KW-1185">Reference proteome</keyword>
<dbReference type="GO" id="GO:0008909">
    <property type="term" value="F:isochorismate synthase activity"/>
    <property type="evidence" value="ECO:0007669"/>
    <property type="project" value="UniProtKB-EC"/>
</dbReference>